<dbReference type="PROSITE" id="PS50191">
    <property type="entry name" value="CRAL_TRIO"/>
    <property type="match status" value="1"/>
</dbReference>
<name>A0ABD2YHG8_9GENT</name>
<dbReference type="SMART" id="SM01100">
    <property type="entry name" value="CRAL_TRIO_N"/>
    <property type="match status" value="1"/>
</dbReference>
<evidence type="ECO:0000256" key="4">
    <source>
        <dbReference type="ARBA" id="ARBA00023034"/>
    </source>
</evidence>
<dbReference type="InterPro" id="IPR036865">
    <property type="entry name" value="CRAL-TRIO_dom_sf"/>
</dbReference>
<dbReference type="InterPro" id="IPR001251">
    <property type="entry name" value="CRAL-TRIO_dom"/>
</dbReference>
<feature type="domain" description="CRAL-TRIO" evidence="7">
    <location>
        <begin position="94"/>
        <end position="268"/>
    </location>
</feature>
<evidence type="ECO:0000313" key="9">
    <source>
        <dbReference type="Proteomes" id="UP001630127"/>
    </source>
</evidence>
<comment type="subcellular location">
    <subcellularLocation>
        <location evidence="1">Cell membrane</location>
        <topology evidence="1">Peripheral membrane protein</topology>
    </subcellularLocation>
    <subcellularLocation>
        <location evidence="2">Golgi apparatus membrane</location>
        <topology evidence="2">Peripheral membrane protein</topology>
    </subcellularLocation>
</comment>
<organism evidence="8 9">
    <name type="scientific">Cinchona calisaya</name>
    <dbReference type="NCBI Taxonomy" id="153742"/>
    <lineage>
        <taxon>Eukaryota</taxon>
        <taxon>Viridiplantae</taxon>
        <taxon>Streptophyta</taxon>
        <taxon>Embryophyta</taxon>
        <taxon>Tracheophyta</taxon>
        <taxon>Spermatophyta</taxon>
        <taxon>Magnoliopsida</taxon>
        <taxon>eudicotyledons</taxon>
        <taxon>Gunneridae</taxon>
        <taxon>Pentapetalae</taxon>
        <taxon>asterids</taxon>
        <taxon>lamiids</taxon>
        <taxon>Gentianales</taxon>
        <taxon>Rubiaceae</taxon>
        <taxon>Cinchonoideae</taxon>
        <taxon>Cinchoneae</taxon>
        <taxon>Cinchona</taxon>
    </lineage>
</organism>
<protein>
    <recommendedName>
        <fullName evidence="7">CRAL-TRIO domain-containing protein</fullName>
    </recommendedName>
</protein>
<comment type="caution">
    <text evidence="8">The sequence shown here is derived from an EMBL/GenBank/DDBJ whole genome shotgun (WGS) entry which is preliminary data.</text>
</comment>
<dbReference type="CDD" id="cd00170">
    <property type="entry name" value="SEC14"/>
    <property type="match status" value="1"/>
</dbReference>
<dbReference type="GO" id="GO:0005886">
    <property type="term" value="C:plasma membrane"/>
    <property type="evidence" value="ECO:0007669"/>
    <property type="project" value="UniProtKB-SubCell"/>
</dbReference>
<dbReference type="GO" id="GO:0000139">
    <property type="term" value="C:Golgi membrane"/>
    <property type="evidence" value="ECO:0007669"/>
    <property type="project" value="UniProtKB-SubCell"/>
</dbReference>
<keyword evidence="9" id="KW-1185">Reference proteome</keyword>
<dbReference type="Gene3D" id="3.40.525.10">
    <property type="entry name" value="CRAL-TRIO lipid binding domain"/>
    <property type="match status" value="1"/>
</dbReference>
<gene>
    <name evidence="8" type="ORF">ACH5RR_035163</name>
</gene>
<dbReference type="AlphaFoldDB" id="A0ABD2YHG8"/>
<evidence type="ECO:0000313" key="8">
    <source>
        <dbReference type="EMBL" id="KAL3505322.1"/>
    </source>
</evidence>
<evidence type="ECO:0000256" key="2">
    <source>
        <dbReference type="ARBA" id="ARBA00004395"/>
    </source>
</evidence>
<dbReference type="PANTHER" id="PTHR45657">
    <property type="entry name" value="CRAL-TRIO DOMAIN-CONTAINING PROTEIN YKL091C-RELATED"/>
    <property type="match status" value="1"/>
</dbReference>
<dbReference type="InterPro" id="IPR051026">
    <property type="entry name" value="PI/PC_transfer"/>
</dbReference>
<dbReference type="SMART" id="SM00516">
    <property type="entry name" value="SEC14"/>
    <property type="match status" value="1"/>
</dbReference>
<dbReference type="InterPro" id="IPR036273">
    <property type="entry name" value="CRAL/TRIO_N_dom_sf"/>
</dbReference>
<dbReference type="Pfam" id="PF03765">
    <property type="entry name" value="CRAL_TRIO_N"/>
    <property type="match status" value="1"/>
</dbReference>
<keyword evidence="5" id="KW-0175">Coiled coil</keyword>
<keyword evidence="4" id="KW-0333">Golgi apparatus</keyword>
<dbReference type="Gene3D" id="1.10.8.20">
    <property type="entry name" value="N-terminal domain of phosphatidylinositol transfer protein sec14p"/>
    <property type="match status" value="1"/>
</dbReference>
<dbReference type="PRINTS" id="PR00180">
    <property type="entry name" value="CRETINALDHBP"/>
</dbReference>
<dbReference type="InterPro" id="IPR011074">
    <property type="entry name" value="CRAL/TRIO_N_dom"/>
</dbReference>
<evidence type="ECO:0000256" key="6">
    <source>
        <dbReference type="ARBA" id="ARBA00038020"/>
    </source>
</evidence>
<evidence type="ECO:0000256" key="5">
    <source>
        <dbReference type="ARBA" id="ARBA00023054"/>
    </source>
</evidence>
<dbReference type="Pfam" id="PF00650">
    <property type="entry name" value="CRAL_TRIO"/>
    <property type="match status" value="1"/>
</dbReference>
<comment type="similarity">
    <text evidence="6">Belongs to the SFH family.</text>
</comment>
<dbReference type="PANTHER" id="PTHR45657:SF5">
    <property type="entry name" value="PHOSPHATIDYLINOSITOL_PHOSPHATIDYLCHOLINE TRANSFER PROTEIN SFH6"/>
    <property type="match status" value="1"/>
</dbReference>
<reference evidence="8 9" key="1">
    <citation type="submission" date="2024-11" db="EMBL/GenBank/DDBJ databases">
        <title>A near-complete genome assembly of Cinchona calisaya.</title>
        <authorList>
            <person name="Lian D.C."/>
            <person name="Zhao X.W."/>
            <person name="Wei L."/>
        </authorList>
    </citation>
    <scope>NUCLEOTIDE SEQUENCE [LARGE SCALE GENOMIC DNA]</scope>
    <source>
        <tissue evidence="8">Nenye</tissue>
    </source>
</reference>
<evidence type="ECO:0000256" key="1">
    <source>
        <dbReference type="ARBA" id="ARBA00004202"/>
    </source>
</evidence>
<evidence type="ECO:0000256" key="3">
    <source>
        <dbReference type="ARBA" id="ARBA00022927"/>
    </source>
</evidence>
<dbReference type="FunFam" id="3.40.525.10:FF:000011">
    <property type="entry name" value="SEC14 cytosolic factor"/>
    <property type="match status" value="1"/>
</dbReference>
<keyword evidence="3" id="KW-0813">Transport</keyword>
<dbReference type="GO" id="GO:0015031">
    <property type="term" value="P:protein transport"/>
    <property type="evidence" value="ECO:0007669"/>
    <property type="project" value="UniProtKB-KW"/>
</dbReference>
<sequence length="354" mass="40400">MSDKVWSSLQETESENSDIRVADVEEQVAVDTFRQALIMENLLPARHDNYHMMLRFLRARKFNLEKAKRMWADMLQWRKDFGADTILEDFQFNELNEVLKYYPQGYHGMDKEGRPIYIERLGQVDMYKLMQVTTAERYVKYHIQEFEKTLSIRLPACSIAAKRCIDSSLTILDVQGVGLKNLIKPAREVIMQLLKIDNDNYPETLHRLLIINAGPGFRLVWNAIRPFLDPKTASKIDVLGTNYQSKLLEIVDDSELPDFLGGSCTCANEGGCLRSDKGPWTDQNTLQMHFSGETKTPIQTLMSKYEGNHGDDKPQSTKFTDKSIAESESGNENIASALTYQDLAATAVYEEVSC</sequence>
<dbReference type="EMBL" id="JBJUIK010000014">
    <property type="protein sequence ID" value="KAL3505322.1"/>
    <property type="molecule type" value="Genomic_DNA"/>
</dbReference>
<evidence type="ECO:0000259" key="7">
    <source>
        <dbReference type="PROSITE" id="PS50191"/>
    </source>
</evidence>
<accession>A0ABD2YHG8</accession>
<dbReference type="Proteomes" id="UP001630127">
    <property type="component" value="Unassembled WGS sequence"/>
</dbReference>
<dbReference type="SUPFAM" id="SSF46938">
    <property type="entry name" value="CRAL/TRIO N-terminal domain"/>
    <property type="match status" value="1"/>
</dbReference>
<dbReference type="SUPFAM" id="SSF52087">
    <property type="entry name" value="CRAL/TRIO domain"/>
    <property type="match status" value="1"/>
</dbReference>
<keyword evidence="3" id="KW-0653">Protein transport</keyword>
<proteinExistence type="inferred from homology"/>